<comment type="caution">
    <text evidence="7">The sequence shown here is derived from an EMBL/GenBank/DDBJ whole genome shotgun (WGS) entry which is preliminary data.</text>
</comment>
<dbReference type="PANTHER" id="PTHR30469:SF15">
    <property type="entry name" value="HLYD FAMILY OF SECRETION PROTEINS"/>
    <property type="match status" value="1"/>
</dbReference>
<dbReference type="EMBL" id="BMGD01000003">
    <property type="protein sequence ID" value="GGB65817.1"/>
    <property type="molecule type" value="Genomic_DNA"/>
</dbReference>
<feature type="region of interest" description="Disordered" evidence="3">
    <location>
        <begin position="276"/>
        <end position="300"/>
    </location>
</feature>
<evidence type="ECO:0000256" key="1">
    <source>
        <dbReference type="ARBA" id="ARBA00009477"/>
    </source>
</evidence>
<dbReference type="Gene3D" id="2.40.420.20">
    <property type="match status" value="1"/>
</dbReference>
<feature type="domain" description="YknX-like C-terminal permuted SH3-like" evidence="6">
    <location>
        <begin position="357"/>
        <end position="426"/>
    </location>
</feature>
<dbReference type="InterPro" id="IPR058637">
    <property type="entry name" value="YknX-like_C"/>
</dbReference>
<keyword evidence="8" id="KW-1185">Reference proteome</keyword>
<feature type="signal peptide" evidence="4">
    <location>
        <begin position="1"/>
        <end position="28"/>
    </location>
</feature>
<dbReference type="Gene3D" id="2.40.50.100">
    <property type="match status" value="1"/>
</dbReference>
<dbReference type="RefSeq" id="WP_188514367.1">
    <property type="nucleotide sequence ID" value="NZ_BMGD01000003.1"/>
</dbReference>
<gene>
    <name evidence="7" type="ORF">GCM10010833_21230</name>
</gene>
<dbReference type="Pfam" id="PF25989">
    <property type="entry name" value="YknX_C"/>
    <property type="match status" value="1"/>
</dbReference>
<evidence type="ECO:0000256" key="3">
    <source>
        <dbReference type="SAM" id="MobiDB-lite"/>
    </source>
</evidence>
<protein>
    <submittedName>
        <fullName evidence="7">Resistance-nodulation-cell division (RND) efflux membrane fusion protein</fullName>
    </submittedName>
</protein>
<dbReference type="Proteomes" id="UP000614261">
    <property type="component" value="Unassembled WGS sequence"/>
</dbReference>
<evidence type="ECO:0000259" key="5">
    <source>
        <dbReference type="Pfam" id="PF25876"/>
    </source>
</evidence>
<dbReference type="SUPFAM" id="SSF111369">
    <property type="entry name" value="HlyD-like secretion proteins"/>
    <property type="match status" value="2"/>
</dbReference>
<evidence type="ECO:0000259" key="6">
    <source>
        <dbReference type="Pfam" id="PF25989"/>
    </source>
</evidence>
<dbReference type="PROSITE" id="PS51257">
    <property type="entry name" value="PROKAR_LIPOPROTEIN"/>
    <property type="match status" value="1"/>
</dbReference>
<accession>A0ABQ1JD39</accession>
<organism evidence="7 8">
    <name type="scientific">Blastomonas aquatica</name>
    <dbReference type="NCBI Taxonomy" id="1510276"/>
    <lineage>
        <taxon>Bacteria</taxon>
        <taxon>Pseudomonadati</taxon>
        <taxon>Pseudomonadota</taxon>
        <taxon>Alphaproteobacteria</taxon>
        <taxon>Sphingomonadales</taxon>
        <taxon>Sphingomonadaceae</taxon>
        <taxon>Blastomonas</taxon>
    </lineage>
</organism>
<feature type="compositionally biased region" description="Low complexity" evidence="3">
    <location>
        <begin position="279"/>
        <end position="294"/>
    </location>
</feature>
<keyword evidence="4" id="KW-0732">Signal</keyword>
<keyword evidence="2" id="KW-0175">Coiled coil</keyword>
<dbReference type="InterPro" id="IPR058624">
    <property type="entry name" value="MdtA-like_HH"/>
</dbReference>
<dbReference type="Gene3D" id="2.40.30.170">
    <property type="match status" value="1"/>
</dbReference>
<dbReference type="PANTHER" id="PTHR30469">
    <property type="entry name" value="MULTIDRUG RESISTANCE PROTEIN MDTA"/>
    <property type="match status" value="1"/>
</dbReference>
<comment type="similarity">
    <text evidence="1">Belongs to the membrane fusion protein (MFP) (TC 8.A.1) family.</text>
</comment>
<sequence length="441" mass="47552">MRPPRRPLLALVVLSVALLTACSEQEEAAEEAVVVSVRVEPVQRRALQAWVYGQGTARAVQREFLTFADAGRVEWLDPQLRLGSSVARGKLIAYQEPARSRAGLANAEAALITARSEIAQAQAAEREARATLELARVTLERYRTLIAQNSASQQEFDRAEAEFAQAQAAQARARAQTRSAQARVGSADAEIAQARLVVGDSRIVSPINGVISRLNIEQGRYFTPQTVQTTSEASALRTVPVVVIDPSAFEIRVDLPSYAYRQLAIGSRVMIGAGERPTGNAAENGNGDAAASSSLPGGPPMPVGDYRIAGTVHAISPALDPESRTFEVIIRTLGRAPQLQDGEFVATWIAQPTRQPALTVPLNALRTRNNRSFVFVVDRQRNIAVEREVRLGVQSEGRQAVLSGLREGDMVVTAGRARLSNGVAVRILGQPQPAAAQRPKR</sequence>
<evidence type="ECO:0000313" key="8">
    <source>
        <dbReference type="Proteomes" id="UP000614261"/>
    </source>
</evidence>
<dbReference type="Pfam" id="PF25876">
    <property type="entry name" value="HH_MFP_RND"/>
    <property type="match status" value="1"/>
</dbReference>
<proteinExistence type="inferred from homology"/>
<reference evidence="8" key="1">
    <citation type="journal article" date="2019" name="Int. J. Syst. Evol. Microbiol.">
        <title>The Global Catalogue of Microorganisms (GCM) 10K type strain sequencing project: providing services to taxonomists for standard genome sequencing and annotation.</title>
        <authorList>
            <consortium name="The Broad Institute Genomics Platform"/>
            <consortium name="The Broad Institute Genome Sequencing Center for Infectious Disease"/>
            <person name="Wu L."/>
            <person name="Ma J."/>
        </authorList>
    </citation>
    <scope>NUCLEOTIDE SEQUENCE [LARGE SCALE GENOMIC DNA]</scope>
    <source>
        <strain evidence="8">CGMCC 1.12851</strain>
    </source>
</reference>
<dbReference type="Gene3D" id="1.10.287.470">
    <property type="entry name" value="Helix hairpin bin"/>
    <property type="match status" value="1"/>
</dbReference>
<name>A0ABQ1JD39_9SPHN</name>
<evidence type="ECO:0000313" key="7">
    <source>
        <dbReference type="EMBL" id="GGB65817.1"/>
    </source>
</evidence>
<evidence type="ECO:0000256" key="4">
    <source>
        <dbReference type="SAM" id="SignalP"/>
    </source>
</evidence>
<feature type="coiled-coil region" evidence="2">
    <location>
        <begin position="104"/>
        <end position="176"/>
    </location>
</feature>
<dbReference type="NCBIfam" id="TIGR01730">
    <property type="entry name" value="RND_mfp"/>
    <property type="match status" value="1"/>
</dbReference>
<dbReference type="InterPro" id="IPR006143">
    <property type="entry name" value="RND_pump_MFP"/>
</dbReference>
<feature type="domain" description="Multidrug resistance protein MdtA-like alpha-helical hairpin" evidence="5">
    <location>
        <begin position="118"/>
        <end position="182"/>
    </location>
</feature>
<feature type="chain" id="PRO_5046219046" evidence="4">
    <location>
        <begin position="29"/>
        <end position="441"/>
    </location>
</feature>
<evidence type="ECO:0000256" key="2">
    <source>
        <dbReference type="SAM" id="Coils"/>
    </source>
</evidence>